<dbReference type="GO" id="GO:0003677">
    <property type="term" value="F:DNA binding"/>
    <property type="evidence" value="ECO:0007669"/>
    <property type="project" value="InterPro"/>
</dbReference>
<gene>
    <name evidence="4" type="ORF">DCO61_11160</name>
    <name evidence="5" type="ORF">LS64_004710</name>
</gene>
<dbReference type="EMBL" id="QBIU01000002">
    <property type="protein sequence ID" value="MWV70534.1"/>
    <property type="molecule type" value="Genomic_DNA"/>
</dbReference>
<dbReference type="Gene3D" id="3.40.50.150">
    <property type="entry name" value="Vaccinia Virus protein VP39"/>
    <property type="match status" value="1"/>
</dbReference>
<dbReference type="EMBL" id="JRMP02000005">
    <property type="protein sequence ID" value="TLD94839.1"/>
    <property type="molecule type" value="Genomic_DNA"/>
</dbReference>
<dbReference type="InterPro" id="IPR029464">
    <property type="entry name" value="HSDR_N"/>
</dbReference>
<comment type="similarity">
    <text evidence="1">Belongs to the N(4)/N(6)-methyltransferase family.</text>
</comment>
<dbReference type="OrthoDB" id="9784823at2"/>
<evidence type="ECO:0000313" key="6">
    <source>
        <dbReference type="Proteomes" id="UP000029714"/>
    </source>
</evidence>
<evidence type="ECO:0000313" key="5">
    <source>
        <dbReference type="EMBL" id="TLD94839.1"/>
    </source>
</evidence>
<dbReference type="Proteomes" id="UP000029714">
    <property type="component" value="Unassembled WGS sequence"/>
</dbReference>
<dbReference type="GO" id="GO:0032259">
    <property type="term" value="P:methylation"/>
    <property type="evidence" value="ECO:0007669"/>
    <property type="project" value="UniProtKB-KW"/>
</dbReference>
<feature type="domain" description="DNA methylase adenine-specific" evidence="2">
    <location>
        <begin position="496"/>
        <end position="677"/>
    </location>
</feature>
<dbReference type="Pfam" id="PF02384">
    <property type="entry name" value="N6_Mtase"/>
    <property type="match status" value="2"/>
</dbReference>
<evidence type="ECO:0000259" key="3">
    <source>
        <dbReference type="Pfam" id="PF13588"/>
    </source>
</evidence>
<dbReference type="PRINTS" id="PR00507">
    <property type="entry name" value="N12N6MTFRASE"/>
</dbReference>
<dbReference type="STRING" id="1548018.LS64_08450"/>
<reference evidence="4 7" key="4">
    <citation type="submission" date="2019-12" db="EMBL/GenBank/DDBJ databases">
        <title>Multi-Generational Helicobacter saguini Isolates.</title>
        <authorList>
            <person name="Mannion A."/>
            <person name="Shen Z."/>
            <person name="Fox J.G."/>
        </authorList>
    </citation>
    <scope>NUCLEOTIDE SEQUENCE [LARGE SCALE GENOMIC DNA]</scope>
    <source>
        <strain evidence="4">16-048</strain>
        <strain evidence="7">16-048 (F4)</strain>
    </source>
</reference>
<keyword evidence="5" id="KW-0808">Transferase</keyword>
<dbReference type="REBASE" id="272458">
    <property type="entry name" value="M.Hsa1416ORF3675P"/>
</dbReference>
<evidence type="ECO:0000256" key="1">
    <source>
        <dbReference type="ARBA" id="ARBA00006594"/>
    </source>
</evidence>
<keyword evidence="5" id="KW-0489">Methyltransferase</keyword>
<protein>
    <submittedName>
        <fullName evidence="4">N-6 DNA methylase</fullName>
    </submittedName>
    <submittedName>
        <fullName evidence="5">SAM-dependent methyltransferase</fullName>
    </submittedName>
</protein>
<reference evidence="5 6" key="2">
    <citation type="journal article" date="2016" name="Infect. Immun.">
        <title>Helicobacter saguini, a Novel Helicobacter Isolated from Cotton-Top Tamarins with Ulcerative Colitis, Has Proinflammatory Properties and Induces Typhlocolitis and Dysplasia in Gnotobiotic IL-10-/- Mice.</title>
        <authorList>
            <person name="Shen Z."/>
            <person name="Mannion A."/>
            <person name="Whary M.T."/>
            <person name="Muthupalani S."/>
            <person name="Sheh A."/>
            <person name="Feng Y."/>
            <person name="Gong G."/>
            <person name="Vandamme P."/>
            <person name="Holcombe H.R."/>
            <person name="Paster B.J."/>
            <person name="Fox J.G."/>
        </authorList>
    </citation>
    <scope>NUCLEOTIDE SEQUENCE [LARGE SCALE GENOMIC DNA]</scope>
    <source>
        <strain evidence="5 6">MIT 97-6194</strain>
    </source>
</reference>
<evidence type="ECO:0000313" key="4">
    <source>
        <dbReference type="EMBL" id="MWV70534.1"/>
    </source>
</evidence>
<dbReference type="InterPro" id="IPR029063">
    <property type="entry name" value="SAM-dependent_MTases_sf"/>
</dbReference>
<keyword evidence="6" id="KW-1185">Reference proteome</keyword>
<dbReference type="GO" id="GO:0008170">
    <property type="term" value="F:N-methyltransferase activity"/>
    <property type="evidence" value="ECO:0007669"/>
    <property type="project" value="InterPro"/>
</dbReference>
<dbReference type="Pfam" id="PF13588">
    <property type="entry name" value="HSDR_N_2"/>
    <property type="match status" value="1"/>
</dbReference>
<dbReference type="PANTHER" id="PTHR42998">
    <property type="entry name" value="TYPE I RESTRICTION ENZYME HINDVIIP M PROTEIN-RELATED"/>
    <property type="match status" value="1"/>
</dbReference>
<evidence type="ECO:0000259" key="2">
    <source>
        <dbReference type="Pfam" id="PF02384"/>
    </source>
</evidence>
<dbReference type="SUPFAM" id="SSF53335">
    <property type="entry name" value="S-adenosyl-L-methionine-dependent methyltransferases"/>
    <property type="match status" value="1"/>
</dbReference>
<dbReference type="AlphaFoldDB" id="A0A347W7E4"/>
<organism evidence="5 6">
    <name type="scientific">Helicobacter saguini</name>
    <dbReference type="NCBI Taxonomy" id="1548018"/>
    <lineage>
        <taxon>Bacteria</taxon>
        <taxon>Pseudomonadati</taxon>
        <taxon>Campylobacterota</taxon>
        <taxon>Epsilonproteobacteria</taxon>
        <taxon>Campylobacterales</taxon>
        <taxon>Helicobacteraceae</taxon>
        <taxon>Helicobacter</taxon>
    </lineage>
</organism>
<dbReference type="Gene3D" id="3.90.1570.30">
    <property type="match status" value="1"/>
</dbReference>
<accession>A0A347W7E4</accession>
<sequence length="771" mass="90077">MTLESKTTESNKKIAYFTTCLVRQKEVKLSPEEIVRQLYLDKLINEYKYPKDRIKLEYPISFGRDTKRADIVIFNKDDKDSIYIVVELKKPNAKDGLEQLKSYAHATGAPLAVWSNGQTCLIYHRKNPNTFINMNHLPRNNQSIKEVLNESFKYIDLLQVDTLSKGNKDYDLKSRILRIEDDVLAGAGVDAFEEVFKLIFIKLYDELNTYRKDERLIEKYETIKKYNDKNELEKLYKQMHNLEFRNYEGTGDKTFKDRIENLFSEAKNKWKGIFESDSTISLTPSHLEVCVSELQECKFFNSNLDIIDDAFEYLMKKESKGEKGQYFTPRYVIDMCVKMLNPKDSETMIDTASGSCGFPIHTCFYVWKNIYKQKGLKASHLFTAEKKISECEDYVRNNVFAIDFDKKVVRIARTLNIIAGDGHTNVFRLNSLNFPKWDSEKDIDKETKIFNKNIDDLIDKSLETNDYSHFNFDILMANPPFAGNIKEHSILKHYDLRNTINFEKIKANEIEKYKTILENPTFDDCLNNPQALVRTNEGYKKIKIKEQPVVTRDVLFIERNLNMLRPGGRMAIVLPQGRFNNSSDKYIREFIAKRARILAVVGLHQNVFKPHTGTKTSVLFLQKWDDNLCPFKENYNIFFATMNEPSKDNSGDKIYVKEKVALLRQTINNKSNEQTLSLKEFNEKYESVEKASFLQYEDSIISLESYKKLDSKEKQKVLKQEAFIIEQPLRDTHGHLIVKHDLFNHDGLTQDGIAEAFIDFAKMENLSFWRE</sequence>
<feature type="domain" description="DNA methylase adenine-specific" evidence="2">
    <location>
        <begin position="304"/>
        <end position="491"/>
    </location>
</feature>
<comment type="caution">
    <text evidence="5">The sequence shown here is derived from an EMBL/GenBank/DDBJ whole genome shotgun (WGS) entry which is preliminary data.</text>
</comment>
<proteinExistence type="inferred from homology"/>
<reference evidence="5" key="3">
    <citation type="submission" date="2018-04" db="EMBL/GenBank/DDBJ databases">
        <authorList>
            <person name="Sheh A."/>
            <person name="Shen Z."/>
            <person name="Mannion A.J."/>
            <person name="Fox J.G."/>
        </authorList>
    </citation>
    <scope>NUCLEOTIDE SEQUENCE</scope>
    <source>
        <strain evidence="5">MIT 97-6194</strain>
    </source>
</reference>
<dbReference type="InterPro" id="IPR003356">
    <property type="entry name" value="DNA_methylase_A-5"/>
</dbReference>
<name>A0A347W7E4_9HELI</name>
<dbReference type="InterPro" id="IPR052916">
    <property type="entry name" value="Type-I_RE_MTase_Subunit"/>
</dbReference>
<evidence type="ECO:0000313" key="7">
    <source>
        <dbReference type="Proteomes" id="UP000477070"/>
    </source>
</evidence>
<dbReference type="Proteomes" id="UP000477070">
    <property type="component" value="Unassembled WGS sequence"/>
</dbReference>
<dbReference type="PANTHER" id="PTHR42998:SF1">
    <property type="entry name" value="TYPE I RESTRICTION ENZYME HINDI METHYLASE SUBUNIT"/>
    <property type="match status" value="1"/>
</dbReference>
<feature type="domain" description="Type I restriction enzyme R protein N-terminal" evidence="3">
    <location>
        <begin position="31"/>
        <end position="138"/>
    </location>
</feature>
<reference evidence="5 6" key="1">
    <citation type="journal article" date="2014" name="Genome Announc.">
        <title>Draft genome sequences of eight enterohepatic helicobacter species isolated from both laboratory and wild rodents.</title>
        <authorList>
            <person name="Sheh A."/>
            <person name="Shen Z."/>
            <person name="Fox J.G."/>
        </authorList>
    </citation>
    <scope>NUCLEOTIDE SEQUENCE [LARGE SCALE GENOMIC DNA]</scope>
    <source>
        <strain evidence="5 6">MIT 97-6194</strain>
    </source>
</reference>